<comment type="subcellular location">
    <subcellularLocation>
        <location evidence="1">Cell membrane</location>
        <topology evidence="1">Multi-pass membrane protein</topology>
    </subcellularLocation>
</comment>
<evidence type="ECO:0000256" key="4">
    <source>
        <dbReference type="ARBA" id="ARBA00022989"/>
    </source>
</evidence>
<comment type="caution">
    <text evidence="7">The sequence shown here is derived from an EMBL/GenBank/DDBJ whole genome shotgun (WGS) entry which is preliminary data.</text>
</comment>
<feature type="transmembrane region" description="Helical" evidence="6">
    <location>
        <begin position="12"/>
        <end position="32"/>
    </location>
</feature>
<dbReference type="RefSeq" id="WP_378614986.1">
    <property type="nucleotide sequence ID" value="NZ_JBHSAX010000019.1"/>
</dbReference>
<name>A0ABV8DYJ9_9NOCA</name>
<proteinExistence type="predicted"/>
<gene>
    <name evidence="7" type="ORF">ACFO0B_24880</name>
</gene>
<keyword evidence="2" id="KW-1003">Cell membrane</keyword>
<keyword evidence="8" id="KW-1185">Reference proteome</keyword>
<evidence type="ECO:0000313" key="8">
    <source>
        <dbReference type="Proteomes" id="UP001595696"/>
    </source>
</evidence>
<feature type="transmembrane region" description="Helical" evidence="6">
    <location>
        <begin position="67"/>
        <end position="89"/>
    </location>
</feature>
<dbReference type="Proteomes" id="UP001595696">
    <property type="component" value="Unassembled WGS sequence"/>
</dbReference>
<feature type="transmembrane region" description="Helical" evidence="6">
    <location>
        <begin position="38"/>
        <end position="55"/>
    </location>
</feature>
<evidence type="ECO:0000256" key="3">
    <source>
        <dbReference type="ARBA" id="ARBA00022692"/>
    </source>
</evidence>
<dbReference type="Pfam" id="PF03626">
    <property type="entry name" value="COX4_pro"/>
    <property type="match status" value="1"/>
</dbReference>
<dbReference type="EMBL" id="JBHSAX010000019">
    <property type="protein sequence ID" value="MFC3965235.1"/>
    <property type="molecule type" value="Genomic_DNA"/>
</dbReference>
<evidence type="ECO:0000313" key="7">
    <source>
        <dbReference type="EMBL" id="MFC3965235.1"/>
    </source>
</evidence>
<reference evidence="8" key="1">
    <citation type="journal article" date="2019" name="Int. J. Syst. Evol. Microbiol.">
        <title>The Global Catalogue of Microorganisms (GCM) 10K type strain sequencing project: providing services to taxonomists for standard genome sequencing and annotation.</title>
        <authorList>
            <consortium name="The Broad Institute Genomics Platform"/>
            <consortium name="The Broad Institute Genome Sequencing Center for Infectious Disease"/>
            <person name="Wu L."/>
            <person name="Ma J."/>
        </authorList>
    </citation>
    <scope>NUCLEOTIDE SEQUENCE [LARGE SCALE GENOMIC DNA]</scope>
    <source>
        <strain evidence="8">CGMCC 4.7330</strain>
    </source>
</reference>
<protein>
    <submittedName>
        <fullName evidence="7">Cytochrome C oxidase subunit IV family protein</fullName>
    </submittedName>
</protein>
<sequence>MTEAPSPPHSRRALVLVWLVLVVSTVAAWWFAPGHTTELVALVVALAVVKCRLVIRWFMEVRAAPRWLRLGTDAWLVLLWAGLAGVYFWG</sequence>
<keyword evidence="3 6" id="KW-0812">Transmembrane</keyword>
<evidence type="ECO:0000256" key="6">
    <source>
        <dbReference type="SAM" id="Phobius"/>
    </source>
</evidence>
<organism evidence="7 8">
    <name type="scientific">Nocardia jiangsuensis</name>
    <dbReference type="NCBI Taxonomy" id="1691563"/>
    <lineage>
        <taxon>Bacteria</taxon>
        <taxon>Bacillati</taxon>
        <taxon>Actinomycetota</taxon>
        <taxon>Actinomycetes</taxon>
        <taxon>Mycobacteriales</taxon>
        <taxon>Nocardiaceae</taxon>
        <taxon>Nocardia</taxon>
    </lineage>
</organism>
<accession>A0ABV8DYJ9</accession>
<evidence type="ECO:0000256" key="2">
    <source>
        <dbReference type="ARBA" id="ARBA00022475"/>
    </source>
</evidence>
<dbReference type="InterPro" id="IPR005171">
    <property type="entry name" value="Cyt_c_oxidase_su4_prok"/>
</dbReference>
<evidence type="ECO:0000256" key="1">
    <source>
        <dbReference type="ARBA" id="ARBA00004651"/>
    </source>
</evidence>
<evidence type="ECO:0000256" key="5">
    <source>
        <dbReference type="ARBA" id="ARBA00023136"/>
    </source>
</evidence>
<keyword evidence="5 6" id="KW-0472">Membrane</keyword>
<keyword evidence="4 6" id="KW-1133">Transmembrane helix</keyword>